<protein>
    <submittedName>
        <fullName evidence="3">TfoX/Sxy family protein</fullName>
    </submittedName>
</protein>
<evidence type="ECO:0000256" key="1">
    <source>
        <dbReference type="SAM" id="MobiDB-lite"/>
    </source>
</evidence>
<dbReference type="SUPFAM" id="SSF159894">
    <property type="entry name" value="YgaC/TfoX-N like"/>
    <property type="match status" value="1"/>
</dbReference>
<dbReference type="PANTHER" id="PTHR36121">
    <property type="entry name" value="PROTEIN SXY"/>
    <property type="match status" value="1"/>
</dbReference>
<keyword evidence="4" id="KW-1185">Reference proteome</keyword>
<sequence length="135" mass="15012">MVASAGFSEFLREQLAPLGRLTFRRMFGKTGVFCDGVMLAMVADDTLYVRVDDGNKQIFQEAASYPPLNYTKGGRAIDLAFWRAPERLFDEPDELVTWARAALAAAHRVAARRSPAPAAKAGRRRKAGPNQRRQD</sequence>
<dbReference type="Proteomes" id="UP001431010">
    <property type="component" value="Chromosome"/>
</dbReference>
<feature type="compositionally biased region" description="Low complexity" evidence="1">
    <location>
        <begin position="110"/>
        <end position="120"/>
    </location>
</feature>
<dbReference type="PANTHER" id="PTHR36121:SF1">
    <property type="entry name" value="PROTEIN SXY"/>
    <property type="match status" value="1"/>
</dbReference>
<accession>A0ABY3R7U1</accession>
<dbReference type="Pfam" id="PF04993">
    <property type="entry name" value="TfoX_N"/>
    <property type="match status" value="1"/>
</dbReference>
<feature type="domain" description="TfoX N-terminal" evidence="2">
    <location>
        <begin position="13"/>
        <end position="106"/>
    </location>
</feature>
<dbReference type="InterPro" id="IPR007076">
    <property type="entry name" value="TfoX_N"/>
</dbReference>
<evidence type="ECO:0000313" key="3">
    <source>
        <dbReference type="EMBL" id="UFZ03014.1"/>
    </source>
</evidence>
<dbReference type="RefSeq" id="WP_231318864.1">
    <property type="nucleotide sequence ID" value="NZ_CP088156.1"/>
</dbReference>
<dbReference type="InterPro" id="IPR047525">
    <property type="entry name" value="TfoX-like"/>
</dbReference>
<evidence type="ECO:0000259" key="2">
    <source>
        <dbReference type="Pfam" id="PF04993"/>
    </source>
</evidence>
<proteinExistence type="predicted"/>
<gene>
    <name evidence="3" type="ORF">LQG66_27745</name>
</gene>
<feature type="region of interest" description="Disordered" evidence="1">
    <location>
        <begin position="110"/>
        <end position="135"/>
    </location>
</feature>
<reference evidence="3" key="1">
    <citation type="journal article" date="2024" name="Antonie Van Leeuwenhoek">
        <title>Bradyrhizobium ontarionense sp. nov., a novel bacterial symbiont isolated from Aeschynomene indica (Indian jointvetch), harbours photosynthesis, nitrogen fixation and nitrous oxide (N2O) reductase genes.</title>
        <authorList>
            <person name="Bromfield E.S.P."/>
            <person name="Cloutier S."/>
        </authorList>
    </citation>
    <scope>NUCLEOTIDE SEQUENCE</scope>
    <source>
        <strain evidence="3">A19</strain>
    </source>
</reference>
<organism evidence="3 4">
    <name type="scientific">Bradyrhizobium ontarionense</name>
    <dbReference type="NCBI Taxonomy" id="2898149"/>
    <lineage>
        <taxon>Bacteria</taxon>
        <taxon>Pseudomonadati</taxon>
        <taxon>Pseudomonadota</taxon>
        <taxon>Alphaproteobacteria</taxon>
        <taxon>Hyphomicrobiales</taxon>
        <taxon>Nitrobacteraceae</taxon>
        <taxon>Bradyrhizobium</taxon>
    </lineage>
</organism>
<dbReference type="EMBL" id="CP088156">
    <property type="protein sequence ID" value="UFZ03014.1"/>
    <property type="molecule type" value="Genomic_DNA"/>
</dbReference>
<name>A0ABY3R7U1_9BRAD</name>
<evidence type="ECO:0000313" key="4">
    <source>
        <dbReference type="Proteomes" id="UP001431010"/>
    </source>
</evidence>
<dbReference type="Gene3D" id="3.30.1460.30">
    <property type="entry name" value="YgaC/TfoX-N like chaperone"/>
    <property type="match status" value="1"/>
</dbReference>